<dbReference type="EMBL" id="CAJJDN010000046">
    <property type="protein sequence ID" value="CAD8084379.1"/>
    <property type="molecule type" value="Genomic_DNA"/>
</dbReference>
<evidence type="ECO:0008006" key="5">
    <source>
        <dbReference type="Google" id="ProtNLM"/>
    </source>
</evidence>
<keyword evidence="4" id="KW-1185">Reference proteome</keyword>
<gene>
    <name evidence="3" type="ORF">PSON_ATCC_30995.1.T0460241</name>
</gene>
<dbReference type="AlphaFoldDB" id="A0A8S1MXW6"/>
<reference evidence="3" key="1">
    <citation type="submission" date="2021-01" db="EMBL/GenBank/DDBJ databases">
        <authorList>
            <consortium name="Genoscope - CEA"/>
            <person name="William W."/>
        </authorList>
    </citation>
    <scope>NUCLEOTIDE SEQUENCE</scope>
</reference>
<keyword evidence="1" id="KW-0472">Membrane</keyword>
<evidence type="ECO:0000256" key="2">
    <source>
        <dbReference type="SAM" id="SignalP"/>
    </source>
</evidence>
<evidence type="ECO:0000313" key="4">
    <source>
        <dbReference type="Proteomes" id="UP000692954"/>
    </source>
</evidence>
<organism evidence="3 4">
    <name type="scientific">Paramecium sonneborni</name>
    <dbReference type="NCBI Taxonomy" id="65129"/>
    <lineage>
        <taxon>Eukaryota</taxon>
        <taxon>Sar</taxon>
        <taxon>Alveolata</taxon>
        <taxon>Ciliophora</taxon>
        <taxon>Intramacronucleata</taxon>
        <taxon>Oligohymenophorea</taxon>
        <taxon>Peniculida</taxon>
        <taxon>Parameciidae</taxon>
        <taxon>Paramecium</taxon>
    </lineage>
</organism>
<keyword evidence="1" id="KW-1133">Transmembrane helix</keyword>
<feature type="signal peptide" evidence="2">
    <location>
        <begin position="1"/>
        <end position="18"/>
    </location>
</feature>
<protein>
    <recommendedName>
        <fullName evidence="5">Transmembrane protein</fullName>
    </recommendedName>
</protein>
<name>A0A8S1MXW6_9CILI</name>
<sequence>MQKLLILVLLLVSRQVNCQEPTPQSTENRVFQCVFIIVFVLIVIMIIRAIINRRRQIILVGLVEEVPPQNIVVINQIPANPNQSSAPAQNQQFYELAKQSQLNQILPQQQQQQLPPQYPPQMNQNYTQQPIQYQQNMQCYSENTIYLQQGIPISQPQGQPK</sequence>
<accession>A0A8S1MXW6</accession>
<evidence type="ECO:0000256" key="1">
    <source>
        <dbReference type="SAM" id="Phobius"/>
    </source>
</evidence>
<dbReference type="Proteomes" id="UP000692954">
    <property type="component" value="Unassembled WGS sequence"/>
</dbReference>
<feature type="transmembrane region" description="Helical" evidence="1">
    <location>
        <begin position="34"/>
        <end position="51"/>
    </location>
</feature>
<proteinExistence type="predicted"/>
<feature type="chain" id="PRO_5035910175" description="Transmembrane protein" evidence="2">
    <location>
        <begin position="19"/>
        <end position="161"/>
    </location>
</feature>
<keyword evidence="2" id="KW-0732">Signal</keyword>
<evidence type="ECO:0000313" key="3">
    <source>
        <dbReference type="EMBL" id="CAD8084379.1"/>
    </source>
</evidence>
<keyword evidence="1" id="KW-0812">Transmembrane</keyword>
<comment type="caution">
    <text evidence="3">The sequence shown here is derived from an EMBL/GenBank/DDBJ whole genome shotgun (WGS) entry which is preliminary data.</text>
</comment>